<evidence type="ECO:0000313" key="5">
    <source>
        <dbReference type="Proteomes" id="UP000030905"/>
    </source>
</evidence>
<reference evidence="3" key="2">
    <citation type="submission" date="2015-10" db="EMBL/GenBank/DDBJ databases">
        <title>Improved Draft Genome Sequence of Clostridium pasteurianum Strain ATCC 6013 (DSM 525) Using a Hybrid Next-Generation Sequencing Approach.</title>
        <authorList>
            <person name="Pyne M.E."/>
            <person name="Utturkar S.M."/>
            <person name="Brown S.D."/>
            <person name="Moo-Young M."/>
            <person name="Chung D.A."/>
            <person name="Chou P.C."/>
        </authorList>
    </citation>
    <scope>NUCLEOTIDE SEQUENCE</scope>
    <source>
        <strain evidence="3">ATCC 6013</strain>
    </source>
</reference>
<accession>A0A0H3J401</accession>
<name>A0A0H3J401_CLOPA</name>
<dbReference type="PATRIC" id="fig|1262449.3.peg.3395"/>
<dbReference type="eggNOG" id="COG2710">
    <property type="taxonomic scope" value="Bacteria"/>
</dbReference>
<dbReference type="Proteomes" id="UP000030905">
    <property type="component" value="Chromosome"/>
</dbReference>
<evidence type="ECO:0000313" key="4">
    <source>
        <dbReference type="Proteomes" id="UP000028042"/>
    </source>
</evidence>
<dbReference type="InterPro" id="IPR049939">
    <property type="entry name" value="NifE-like"/>
</dbReference>
<dbReference type="EC" id="1.18.6.1" evidence="2 3"/>
<dbReference type="Gene3D" id="3.40.50.1980">
    <property type="entry name" value="Nitrogenase molybdenum iron protein domain"/>
    <property type="match status" value="3"/>
</dbReference>
<dbReference type="GO" id="GO:0016163">
    <property type="term" value="F:nitrogenase activity"/>
    <property type="evidence" value="ECO:0007669"/>
    <property type="project" value="UniProtKB-EC"/>
</dbReference>
<dbReference type="Pfam" id="PF00148">
    <property type="entry name" value="Oxidored_nitro"/>
    <property type="match status" value="1"/>
</dbReference>
<protein>
    <submittedName>
        <fullName evidence="2 3">Nitrogenase</fullName>
        <ecNumber evidence="2 3">1.18.6.1</ecNumber>
    </submittedName>
</protein>
<evidence type="ECO:0000259" key="1">
    <source>
        <dbReference type="Pfam" id="PF00148"/>
    </source>
</evidence>
<dbReference type="Proteomes" id="UP000028042">
    <property type="component" value="Unassembled WGS sequence"/>
</dbReference>
<dbReference type="AlphaFoldDB" id="A0A0H3J401"/>
<feature type="domain" description="Nitrogenase/oxidoreductase component 1" evidence="1">
    <location>
        <begin position="52"/>
        <end position="455"/>
    </location>
</feature>
<organism evidence="2 5">
    <name type="scientific">Clostridium pasteurianum DSM 525 = ATCC 6013</name>
    <dbReference type="NCBI Taxonomy" id="1262449"/>
    <lineage>
        <taxon>Bacteria</taxon>
        <taxon>Bacillati</taxon>
        <taxon>Bacillota</taxon>
        <taxon>Clostridia</taxon>
        <taxon>Eubacteriales</taxon>
        <taxon>Clostridiaceae</taxon>
        <taxon>Clostridium</taxon>
    </lineage>
</organism>
<keyword evidence="2" id="KW-0560">Oxidoreductase</keyword>
<dbReference type="SUPFAM" id="SSF53807">
    <property type="entry name" value="Helical backbone' metal receptor"/>
    <property type="match status" value="1"/>
</dbReference>
<reference evidence="3 4" key="3">
    <citation type="journal article" name="Genome Announc.">
        <title>Improved Draft Genome Sequence of Clostridium pasteurianum Strain ATCC 6013 (DSM 525) Using a Hybrid Next-Generation Sequencing Approach.</title>
        <authorList>
            <person name="Pyne M.E."/>
            <person name="Utturkar S."/>
            <person name="Brown S.D."/>
            <person name="Moo-Young M."/>
            <person name="Chung D.A."/>
            <person name="Chou C.P."/>
        </authorList>
    </citation>
    <scope>NUCLEOTIDE SEQUENCE [LARGE SCALE GENOMIC DNA]</scope>
    <source>
        <strain evidence="3 4">ATCC 6013</strain>
    </source>
</reference>
<gene>
    <name evidence="2" type="primary">nifD3</name>
    <name evidence="2" type="ORF">CLPA_c15220</name>
    <name evidence="3" type="ORF">CP6013_01655</name>
</gene>
<sequence>MALRLDIPESQSREQRLGSITGYHGTFKNLINQGCSGCLTNKKRCFSTASSCSHTHAVNQLAAIKDVVVVDHAPAGCSSGMINFSINRNRVNFNKSGEKKHLVVVSSNMKESDTIFGGIKKLKNAIREAYRRHKPKAIYVSTSCTSSIIGDDVNSVVQEMSEELGIVVGYAASEGIKSKIWASGFDAYCHAVANTIIKVPKEKKNTINYIAFTRIDRERMDYYIEKLGLKVVYITGNSSIEDYERASKSIASFGQCGAQSSYLAGALEQLFGIKYFQSHLPFGGIGFERFYMDIAKFVKKEDIAKEVIRQYREKYENELNYIKNKLKGKTAFVALGASYAFEYTRILRELGVKVLHTVAYHYDPKLDNQSDDLVAAAKDAEEFDYDMEISVNDAQQFETYLLVKNNEPDFIVSRAHGASVWGVKMGIPAIEAKISLEVFGYDGLVAFGRTVVNELENNNFVKKLGRRYVSPFTNKFESSKPQSYLMEVK</sequence>
<proteinExistence type="predicted"/>
<dbReference type="EMBL" id="JPGY02000001">
    <property type="protein sequence ID" value="KRU12408.1"/>
    <property type="molecule type" value="Genomic_DNA"/>
</dbReference>
<dbReference type="RefSeq" id="WP_003447238.1">
    <property type="nucleotide sequence ID" value="NZ_ANZB01000014.1"/>
</dbReference>
<dbReference type="PANTHER" id="PTHR42956:SF1">
    <property type="entry name" value="NITROGENASE IRON-MOLYBDENUM COFACTOR BIOSYNTHESIS PROTEIN NIFE"/>
    <property type="match status" value="1"/>
</dbReference>
<dbReference type="EMBL" id="CP009268">
    <property type="protein sequence ID" value="AJA51585.1"/>
    <property type="molecule type" value="Genomic_DNA"/>
</dbReference>
<dbReference type="GeneID" id="93073695"/>
<evidence type="ECO:0000313" key="3">
    <source>
        <dbReference type="EMBL" id="KRU12408.1"/>
    </source>
</evidence>
<dbReference type="KEGG" id="cpat:CLPA_c15220"/>
<keyword evidence="5" id="KW-1185">Reference proteome</keyword>
<dbReference type="InterPro" id="IPR000510">
    <property type="entry name" value="Nase/OxRdtase_comp1"/>
</dbReference>
<dbReference type="KEGG" id="cpae:CPAST_c15220"/>
<dbReference type="PANTHER" id="PTHR42956">
    <property type="entry name" value="NITROGENASE IRON-MOLYBDENUM COFACTOR BIOSYNTHESIS PROTEIN NIFE"/>
    <property type="match status" value="1"/>
</dbReference>
<evidence type="ECO:0000313" key="2">
    <source>
        <dbReference type="EMBL" id="AJA51585.1"/>
    </source>
</evidence>
<reference evidence="2 5" key="1">
    <citation type="journal article" date="2015" name="Genome Announc.">
        <title>Complete Genome Sequence of the Nitrogen-Fixing and Solvent-Producing Clostridium pasteurianum DSM 525.</title>
        <authorList>
            <person name="Poehlein A."/>
            <person name="Grosse-Honebrink A."/>
            <person name="Zhang Y."/>
            <person name="Minton N.P."/>
            <person name="Daniel R."/>
        </authorList>
    </citation>
    <scope>NUCLEOTIDE SEQUENCE [LARGE SCALE GENOMIC DNA]</scope>
    <source>
        <strain evidence="2">DSM 525</strain>
        <strain evidence="5">DSM 525 / ATCC 6013</strain>
    </source>
</reference>